<dbReference type="Proteomes" id="UP000064189">
    <property type="component" value="Unassembled WGS sequence"/>
</dbReference>
<proteinExistence type="predicted"/>
<dbReference type="InterPro" id="IPR011009">
    <property type="entry name" value="Kinase-like_dom_sf"/>
</dbReference>
<dbReference type="InterPro" id="IPR047175">
    <property type="entry name" value="CotS-like"/>
</dbReference>
<keyword evidence="2" id="KW-0167">Capsid protein</keyword>
<dbReference type="Pfam" id="PF01636">
    <property type="entry name" value="APH"/>
    <property type="match status" value="1"/>
</dbReference>
<feature type="domain" description="Aminoglycoside phosphotransferase" evidence="1">
    <location>
        <begin position="45"/>
        <end position="249"/>
    </location>
</feature>
<dbReference type="InterPro" id="IPR014253">
    <property type="entry name" value="Spore_coat_YsxE"/>
</dbReference>
<keyword evidence="2" id="KW-0946">Virion</keyword>
<dbReference type="RefSeq" id="WP_061143491.1">
    <property type="nucleotide sequence ID" value="NZ_LNNH01000038.1"/>
</dbReference>
<accession>A0A109MUY5</accession>
<dbReference type="PANTHER" id="PTHR39179">
    <property type="entry name" value="SPORE COAT PROTEIN I"/>
    <property type="match status" value="1"/>
</dbReference>
<sequence>MRENENQQSVNRDRDTEAVLREYALYVQYIEDFGRVKKVYSDRGTFALKSILPHNGIDFIKNVQKLYHRGYNRIVPIYQTMDQRYAVLHNGRLYYLMPWLNNEGDGERDEKHKQMFRELARMHTLTVKETQVDIEEREAHYERTLEAWNNEKDFMDEYIVSCEKKWYMSPFEMSVCTFFTDISQALKYSIKKFETWYEKTKESEKVRTVVTHGKISLKHFVYDERGYGYFINFENSNTAPPHFDLLPFLVKSARTYPIQSDDCVDWLYNYMRYFPLKEEELLLMQSYLAFPSSALELVKGYSEGRSIRSELDHVTQLQRQFWLLKNIEYMVMKIEEIEQQKKAAAEAAKEEQSPSS</sequence>
<keyword evidence="3" id="KW-1185">Reference proteome</keyword>
<evidence type="ECO:0000313" key="2">
    <source>
        <dbReference type="EMBL" id="KWW15914.1"/>
    </source>
</evidence>
<evidence type="ECO:0000313" key="3">
    <source>
        <dbReference type="Proteomes" id="UP000064189"/>
    </source>
</evidence>
<reference evidence="2 3" key="1">
    <citation type="submission" date="2015-11" db="EMBL/GenBank/DDBJ databases">
        <title>Genome Sequence of Bacillus simplex strain VanAntwerpen2.</title>
        <authorList>
            <person name="Couger M.B."/>
        </authorList>
    </citation>
    <scope>NUCLEOTIDE SEQUENCE [LARGE SCALE GENOMIC DNA]</scope>
    <source>
        <strain evidence="2 3">VanAntwerpen02</strain>
    </source>
</reference>
<dbReference type="InterPro" id="IPR002575">
    <property type="entry name" value="Aminoglycoside_PTrfase"/>
</dbReference>
<gene>
    <name evidence="2" type="ORF">AS888_07680</name>
</gene>
<dbReference type="Gene3D" id="3.30.200.20">
    <property type="entry name" value="Phosphorylase Kinase, domain 1"/>
    <property type="match status" value="1"/>
</dbReference>
<protein>
    <submittedName>
        <fullName evidence="2">Spore coat protein</fullName>
    </submittedName>
</protein>
<dbReference type="AlphaFoldDB" id="A0A109MUY5"/>
<evidence type="ECO:0000259" key="1">
    <source>
        <dbReference type="Pfam" id="PF01636"/>
    </source>
</evidence>
<dbReference type="GO" id="GO:0042601">
    <property type="term" value="C:endospore-forming forespore"/>
    <property type="evidence" value="ECO:0007669"/>
    <property type="project" value="TreeGrafter"/>
</dbReference>
<dbReference type="SUPFAM" id="SSF56112">
    <property type="entry name" value="Protein kinase-like (PK-like)"/>
    <property type="match status" value="1"/>
</dbReference>
<dbReference type="NCBIfam" id="TIGR02904">
    <property type="entry name" value="spore_ysxE"/>
    <property type="match status" value="1"/>
</dbReference>
<comment type="caution">
    <text evidence="2">The sequence shown here is derived from an EMBL/GenBank/DDBJ whole genome shotgun (WGS) entry which is preliminary data.</text>
</comment>
<dbReference type="Gene3D" id="3.90.1200.10">
    <property type="match status" value="1"/>
</dbReference>
<dbReference type="EMBL" id="LNNH01000038">
    <property type="protein sequence ID" value="KWW15914.1"/>
    <property type="molecule type" value="Genomic_DNA"/>
</dbReference>
<organism evidence="2 3">
    <name type="scientific">Peribacillus simplex</name>
    <dbReference type="NCBI Taxonomy" id="1478"/>
    <lineage>
        <taxon>Bacteria</taxon>
        <taxon>Bacillati</taxon>
        <taxon>Bacillota</taxon>
        <taxon>Bacilli</taxon>
        <taxon>Bacillales</taxon>
        <taxon>Bacillaceae</taxon>
        <taxon>Peribacillus</taxon>
    </lineage>
</organism>
<dbReference type="PANTHER" id="PTHR39179:SF3">
    <property type="entry name" value="COTS-RELATED PROTEIN"/>
    <property type="match status" value="1"/>
</dbReference>
<name>A0A109MUY5_9BACI</name>